<protein>
    <submittedName>
        <fullName evidence="4">GNAT family N-acetyltransferase</fullName>
    </submittedName>
</protein>
<evidence type="ECO:0000256" key="2">
    <source>
        <dbReference type="ARBA" id="ARBA00023315"/>
    </source>
</evidence>
<dbReference type="Proteomes" id="UP001379949">
    <property type="component" value="Unassembled WGS sequence"/>
</dbReference>
<evidence type="ECO:0000313" key="4">
    <source>
        <dbReference type="EMBL" id="MEL0615085.1"/>
    </source>
</evidence>
<proteinExistence type="predicted"/>
<dbReference type="PANTHER" id="PTHR10545">
    <property type="entry name" value="DIAMINE N-ACETYLTRANSFERASE"/>
    <property type="match status" value="1"/>
</dbReference>
<dbReference type="PROSITE" id="PS51186">
    <property type="entry name" value="GNAT"/>
    <property type="match status" value="1"/>
</dbReference>
<comment type="caution">
    <text evidence="4">The sequence shown here is derived from an EMBL/GenBank/DDBJ whole genome shotgun (WGS) entry which is preliminary data.</text>
</comment>
<dbReference type="CDD" id="cd04301">
    <property type="entry name" value="NAT_SF"/>
    <property type="match status" value="1"/>
</dbReference>
<feature type="non-terminal residue" evidence="4">
    <location>
        <position position="1"/>
    </location>
</feature>
<dbReference type="Pfam" id="PF00583">
    <property type="entry name" value="Acetyltransf_1"/>
    <property type="match status" value="1"/>
</dbReference>
<gene>
    <name evidence="4" type="ORF">V6242_18300</name>
</gene>
<dbReference type="InterPro" id="IPR016181">
    <property type="entry name" value="Acyl_CoA_acyltransferase"/>
</dbReference>
<accession>A0ABU9G9C8</accession>
<organism evidence="4 5">
    <name type="scientific">Marinomonas arenicola</name>
    <dbReference type="NCBI Taxonomy" id="569601"/>
    <lineage>
        <taxon>Bacteria</taxon>
        <taxon>Pseudomonadati</taxon>
        <taxon>Pseudomonadota</taxon>
        <taxon>Gammaproteobacteria</taxon>
        <taxon>Oceanospirillales</taxon>
        <taxon>Oceanospirillaceae</taxon>
        <taxon>Marinomonas</taxon>
    </lineage>
</organism>
<keyword evidence="5" id="KW-1185">Reference proteome</keyword>
<dbReference type="InterPro" id="IPR000182">
    <property type="entry name" value="GNAT_dom"/>
</dbReference>
<feature type="non-terminal residue" evidence="4">
    <location>
        <position position="72"/>
    </location>
</feature>
<name>A0ABU9G9C8_9GAMM</name>
<feature type="domain" description="N-acetyltransferase" evidence="3">
    <location>
        <begin position="1"/>
        <end position="72"/>
    </location>
</feature>
<dbReference type="InterPro" id="IPR051016">
    <property type="entry name" value="Diverse_Substrate_AcTransf"/>
</dbReference>
<reference evidence="4 5" key="1">
    <citation type="submission" date="2024-02" db="EMBL/GenBank/DDBJ databases">
        <title>Bacteria isolated from the canopy kelp, Nereocystis luetkeana.</title>
        <authorList>
            <person name="Pfister C.A."/>
            <person name="Younker I.T."/>
            <person name="Light S.H."/>
        </authorList>
    </citation>
    <scope>NUCLEOTIDE SEQUENCE [LARGE SCALE GENOMIC DNA]</scope>
    <source>
        <strain evidence="4 5">TI.4.07</strain>
    </source>
</reference>
<dbReference type="SUPFAM" id="SSF55729">
    <property type="entry name" value="Acyl-CoA N-acyltransferases (Nat)"/>
    <property type="match status" value="1"/>
</dbReference>
<dbReference type="Gene3D" id="3.40.630.30">
    <property type="match status" value="1"/>
</dbReference>
<evidence type="ECO:0000256" key="1">
    <source>
        <dbReference type="ARBA" id="ARBA00022679"/>
    </source>
</evidence>
<dbReference type="PANTHER" id="PTHR10545:SF42">
    <property type="entry name" value="ACETYLTRANSFERASE"/>
    <property type="match status" value="1"/>
</dbReference>
<dbReference type="RefSeq" id="WP_341568268.1">
    <property type="nucleotide sequence ID" value="NZ_JBAKAR010000266.1"/>
</dbReference>
<keyword evidence="1" id="KW-0808">Transferase</keyword>
<evidence type="ECO:0000313" key="5">
    <source>
        <dbReference type="Proteomes" id="UP001379949"/>
    </source>
</evidence>
<sequence>IFHRSTWTPEDYCYLQDLFTSEAARGKGVGRALIAGVVARAKDHGTSRVYWLTHETNNQAMILYDQVAQKSG</sequence>
<keyword evidence="2" id="KW-0012">Acyltransferase</keyword>
<dbReference type="EMBL" id="JBAKAR010000266">
    <property type="protein sequence ID" value="MEL0615085.1"/>
    <property type="molecule type" value="Genomic_DNA"/>
</dbReference>
<evidence type="ECO:0000259" key="3">
    <source>
        <dbReference type="PROSITE" id="PS51186"/>
    </source>
</evidence>